<gene>
    <name evidence="1" type="ORF">GXP67_18435</name>
</gene>
<reference evidence="1 2" key="1">
    <citation type="submission" date="2020-01" db="EMBL/GenBank/DDBJ databases">
        <authorList>
            <person name="Kim M.K."/>
        </authorList>
    </citation>
    <scope>NUCLEOTIDE SEQUENCE [LARGE SCALE GENOMIC DNA]</scope>
    <source>
        <strain evidence="1 2">172606-1</strain>
    </source>
</reference>
<dbReference type="Proteomes" id="UP000480178">
    <property type="component" value="Chromosome"/>
</dbReference>
<dbReference type="KEGG" id="rhoz:GXP67_18435"/>
<dbReference type="Gene3D" id="3.10.450.50">
    <property type="match status" value="1"/>
</dbReference>
<accession>A0A6C0GKI6</accession>
<dbReference type="PANTHER" id="PTHR38436:SF1">
    <property type="entry name" value="ESTER CYCLASE"/>
    <property type="match status" value="1"/>
</dbReference>
<evidence type="ECO:0000313" key="2">
    <source>
        <dbReference type="Proteomes" id="UP000480178"/>
    </source>
</evidence>
<dbReference type="SUPFAM" id="SSF54427">
    <property type="entry name" value="NTF2-like"/>
    <property type="match status" value="1"/>
</dbReference>
<dbReference type="PANTHER" id="PTHR38436">
    <property type="entry name" value="POLYKETIDE CYCLASE SNOAL-LIKE DOMAIN"/>
    <property type="match status" value="1"/>
</dbReference>
<protein>
    <submittedName>
        <fullName evidence="1">Ester cyclase</fullName>
    </submittedName>
</protein>
<organism evidence="1 2">
    <name type="scientific">Rhodocytophaga rosea</name>
    <dbReference type="NCBI Taxonomy" id="2704465"/>
    <lineage>
        <taxon>Bacteria</taxon>
        <taxon>Pseudomonadati</taxon>
        <taxon>Bacteroidota</taxon>
        <taxon>Cytophagia</taxon>
        <taxon>Cytophagales</taxon>
        <taxon>Rhodocytophagaceae</taxon>
        <taxon>Rhodocytophaga</taxon>
    </lineage>
</organism>
<dbReference type="EMBL" id="CP048222">
    <property type="protein sequence ID" value="QHT68479.1"/>
    <property type="molecule type" value="Genomic_DNA"/>
</dbReference>
<dbReference type="Pfam" id="PF07366">
    <property type="entry name" value="SnoaL"/>
    <property type="match status" value="1"/>
</dbReference>
<dbReference type="InterPro" id="IPR009959">
    <property type="entry name" value="Cyclase_SnoaL-like"/>
</dbReference>
<dbReference type="RefSeq" id="WP_162444490.1">
    <property type="nucleotide sequence ID" value="NZ_CP048222.1"/>
</dbReference>
<evidence type="ECO:0000313" key="1">
    <source>
        <dbReference type="EMBL" id="QHT68479.1"/>
    </source>
</evidence>
<dbReference type="InterPro" id="IPR032710">
    <property type="entry name" value="NTF2-like_dom_sf"/>
</dbReference>
<keyword evidence="2" id="KW-1185">Reference proteome</keyword>
<proteinExistence type="predicted"/>
<name>A0A6C0GKI6_9BACT</name>
<dbReference type="GO" id="GO:0030638">
    <property type="term" value="P:polyketide metabolic process"/>
    <property type="evidence" value="ECO:0007669"/>
    <property type="project" value="InterPro"/>
</dbReference>
<dbReference type="AlphaFoldDB" id="A0A6C0GKI6"/>
<sequence length="148" mass="16626">MNTTTFPMQNTSAVTDANKQLVMRHFNEVINQKQLSLIPQLFAENFYSVAPNGDIVTGRDHLAQYLGNFFTAFPDLHITLEDILAEDDKVAARVTVQGTHQGVFWGIAPTNRQISIQEVFMVKVANNFVIEARPIADLHSLLQQLTQN</sequence>